<proteinExistence type="predicted"/>
<protein>
    <submittedName>
        <fullName evidence="4">Homeobox domain-like,HTH CenpB-type DNA-binding domain</fullName>
    </submittedName>
</protein>
<dbReference type="InterPro" id="IPR009057">
    <property type="entry name" value="Homeodomain-like_sf"/>
</dbReference>
<keyword evidence="4" id="KW-0371">Homeobox</keyword>
<gene>
    <name evidence="4" type="ORF">CINCED_3A006272</name>
</gene>
<dbReference type="OrthoDB" id="6608767at2759"/>
<evidence type="ECO:0000256" key="2">
    <source>
        <dbReference type="ARBA" id="ARBA00023125"/>
    </source>
</evidence>
<dbReference type="Gene3D" id="1.10.10.60">
    <property type="entry name" value="Homeodomain-like"/>
    <property type="match status" value="1"/>
</dbReference>
<dbReference type="SMART" id="SM00674">
    <property type="entry name" value="CENPB"/>
    <property type="match status" value="1"/>
</dbReference>
<reference evidence="4 5" key="1">
    <citation type="submission" date="2019-08" db="EMBL/GenBank/DDBJ databases">
        <authorList>
            <person name="Alioto T."/>
            <person name="Alioto T."/>
            <person name="Gomez Garrido J."/>
        </authorList>
    </citation>
    <scope>NUCLEOTIDE SEQUENCE [LARGE SCALE GENOMIC DNA]</scope>
</reference>
<dbReference type="SUPFAM" id="SSF46689">
    <property type="entry name" value="Homeodomain-like"/>
    <property type="match status" value="1"/>
</dbReference>
<dbReference type="GO" id="GO:0005634">
    <property type="term" value="C:nucleus"/>
    <property type="evidence" value="ECO:0007669"/>
    <property type="project" value="UniProtKB-SubCell"/>
</dbReference>
<comment type="subcellular location">
    <subcellularLocation>
        <location evidence="1">Nucleus</location>
    </subcellularLocation>
</comment>
<dbReference type="PROSITE" id="PS51253">
    <property type="entry name" value="HTH_CENPB"/>
    <property type="match status" value="1"/>
</dbReference>
<dbReference type="InterPro" id="IPR050863">
    <property type="entry name" value="CenT-Element_Derived"/>
</dbReference>
<dbReference type="InterPro" id="IPR006600">
    <property type="entry name" value="HTH_CenpB_DNA-bd_dom"/>
</dbReference>
<dbReference type="EMBL" id="CABPRJ010000949">
    <property type="protein sequence ID" value="VVC31429.1"/>
    <property type="molecule type" value="Genomic_DNA"/>
</dbReference>
<evidence type="ECO:0000313" key="4">
    <source>
        <dbReference type="EMBL" id="VVC31429.1"/>
    </source>
</evidence>
<evidence type="ECO:0000259" key="3">
    <source>
        <dbReference type="PROSITE" id="PS51253"/>
    </source>
</evidence>
<evidence type="ECO:0000256" key="1">
    <source>
        <dbReference type="ARBA" id="ARBA00004123"/>
    </source>
</evidence>
<dbReference type="PANTHER" id="PTHR19303">
    <property type="entry name" value="TRANSPOSON"/>
    <property type="match status" value="1"/>
</dbReference>
<feature type="domain" description="HTH CENPB-type" evidence="3">
    <location>
        <begin position="20"/>
        <end position="91"/>
    </location>
</feature>
<name>A0A5E4MGT2_9HEMI</name>
<dbReference type="PANTHER" id="PTHR19303:SF73">
    <property type="entry name" value="PROTEIN PDC2"/>
    <property type="match status" value="1"/>
</dbReference>
<dbReference type="GO" id="GO:0003677">
    <property type="term" value="F:DNA binding"/>
    <property type="evidence" value="ECO:0007669"/>
    <property type="project" value="UniProtKB-KW"/>
</dbReference>
<keyword evidence="2 4" id="KW-0238">DNA-binding</keyword>
<dbReference type="Proteomes" id="UP000325440">
    <property type="component" value="Unassembled WGS sequence"/>
</dbReference>
<evidence type="ECO:0000313" key="5">
    <source>
        <dbReference type="Proteomes" id="UP000325440"/>
    </source>
</evidence>
<keyword evidence="5" id="KW-1185">Reference proteome</keyword>
<sequence>MSANTRRALSLSDKIGILENRKRKRCGKDDTVERALKEWFVKVRNKDARVSGPLLCQKAEELAEKIRKVNFKATDGWFHRWKKRENISFQKTHEEQGDADFVGTHFWLENEWPFLISEYLPSDVFNANETAKGTKTCKERMTLMCCASMTGEKEKLRKSKQPRCFKRVKALPMTQEIFSQWLIKWDNELSRKILLLVDNYTAHNLKAYFRSKIRKRIITLLDKTLEYESTSTLKANDLAKKINILEALHLANEPWNNINHKELTDKTHVDWMNIDNDLQTSEEYSEDQICQSIANESTIISREK</sequence>
<organism evidence="4 5">
    <name type="scientific">Cinara cedri</name>
    <dbReference type="NCBI Taxonomy" id="506608"/>
    <lineage>
        <taxon>Eukaryota</taxon>
        <taxon>Metazoa</taxon>
        <taxon>Ecdysozoa</taxon>
        <taxon>Arthropoda</taxon>
        <taxon>Hexapoda</taxon>
        <taxon>Insecta</taxon>
        <taxon>Pterygota</taxon>
        <taxon>Neoptera</taxon>
        <taxon>Paraneoptera</taxon>
        <taxon>Hemiptera</taxon>
        <taxon>Sternorrhyncha</taxon>
        <taxon>Aphidomorpha</taxon>
        <taxon>Aphidoidea</taxon>
        <taxon>Aphididae</taxon>
        <taxon>Lachninae</taxon>
        <taxon>Cinara</taxon>
    </lineage>
</organism>
<dbReference type="AlphaFoldDB" id="A0A5E4MGT2"/>
<accession>A0A5E4MGT2</accession>
<dbReference type="Pfam" id="PF03221">
    <property type="entry name" value="HTH_Tnp_Tc5"/>
    <property type="match status" value="1"/>
</dbReference>